<dbReference type="Proteomes" id="UP000629098">
    <property type="component" value="Unassembled WGS sequence"/>
</dbReference>
<gene>
    <name evidence="1" type="ORF">ICL16_41945</name>
</gene>
<evidence type="ECO:0000313" key="2">
    <source>
        <dbReference type="Proteomes" id="UP000629098"/>
    </source>
</evidence>
<accession>A0A8J6XRU0</accession>
<dbReference type="AlphaFoldDB" id="A0A8J6XRU0"/>
<keyword evidence="2" id="KW-1185">Reference proteome</keyword>
<reference evidence="1" key="1">
    <citation type="submission" date="2020-09" db="EMBL/GenBank/DDBJ databases">
        <title>Iningainema tapete sp. nov. (Scytonemataceae, Cyanobacteria) from greenhouses in central Florida (USA) produces two types of nodularin with biosynthetic potential for microcystin-LR and anabaenopeptins.</title>
        <authorList>
            <person name="Berthold D.E."/>
            <person name="Lefler F.W."/>
            <person name="Huang I.-S."/>
            <person name="Abdulla H."/>
            <person name="Zimba P.V."/>
            <person name="Laughinghouse H.D. IV."/>
        </authorList>
    </citation>
    <scope>NUCLEOTIDE SEQUENCE</scope>
    <source>
        <strain evidence="1">BLCCT55</strain>
    </source>
</reference>
<dbReference type="GO" id="GO:0016740">
    <property type="term" value="F:transferase activity"/>
    <property type="evidence" value="ECO:0007669"/>
    <property type="project" value="UniProtKB-KW"/>
</dbReference>
<comment type="caution">
    <text evidence="1">The sequence shown here is derived from an EMBL/GenBank/DDBJ whole genome shotgun (WGS) entry which is preliminary data.</text>
</comment>
<dbReference type="Gene3D" id="3.90.550.10">
    <property type="entry name" value="Spore Coat Polysaccharide Biosynthesis Protein SpsA, Chain A"/>
    <property type="match status" value="1"/>
</dbReference>
<dbReference type="EMBL" id="JACXAE010000126">
    <property type="protein sequence ID" value="MBD2778437.1"/>
    <property type="molecule type" value="Genomic_DNA"/>
</dbReference>
<organism evidence="1 2">
    <name type="scientific">Iningainema tapete BLCC-T55</name>
    <dbReference type="NCBI Taxonomy" id="2748662"/>
    <lineage>
        <taxon>Bacteria</taxon>
        <taxon>Bacillati</taxon>
        <taxon>Cyanobacteriota</taxon>
        <taxon>Cyanophyceae</taxon>
        <taxon>Nostocales</taxon>
        <taxon>Scytonemataceae</taxon>
        <taxon>Iningainema tapete</taxon>
    </lineage>
</organism>
<sequence>MSEGIYILANDVVYDQLVALLNSIEANAGKNYPICIIPYDDRLSAVQREITNRSNVEIFADTEAIARWEDFSTQVWAAHPNAFNIWQKNGISGVYRMGMHRRFCTFDGPFDKFIYLDADIIVLNSLDYIFQQLNNNEFVVYDFQYKDLSHVFNVNSNRLLNIFPQSRLESEIFCAGLYAGRKGIFNEERRNYLLSQLRQGEAEILYMNAPDQTILNYMVMRSGITSYNFAQHLREDERTGCCVTSPHFETRDHILYDKGNRLTYLHYIGLSSKLFSSVCAGENIDFPYRELFLHYRYLHQQDLRPKFKSKPKAYNAPPSLATRILRKLKLAL</sequence>
<name>A0A8J6XRU0_9CYAN</name>
<dbReference type="InterPro" id="IPR054619">
    <property type="entry name" value="Npun_R2821-like"/>
</dbReference>
<keyword evidence="1" id="KW-0808">Transferase</keyword>
<dbReference type="InterPro" id="IPR029044">
    <property type="entry name" value="Nucleotide-diphossugar_trans"/>
</dbReference>
<protein>
    <submittedName>
        <fullName evidence="1">Sugar transferase</fullName>
    </submittedName>
</protein>
<proteinExistence type="predicted"/>
<dbReference type="RefSeq" id="WP_190838099.1">
    <property type="nucleotide sequence ID" value="NZ_CAWPPI010000126.1"/>
</dbReference>
<dbReference type="SUPFAM" id="SSF53448">
    <property type="entry name" value="Nucleotide-diphospho-sugar transferases"/>
    <property type="match status" value="1"/>
</dbReference>
<evidence type="ECO:0000313" key="1">
    <source>
        <dbReference type="EMBL" id="MBD2778437.1"/>
    </source>
</evidence>
<dbReference type="NCBIfam" id="NF045582">
    <property type="entry name" value="Npun_R2823_gen"/>
    <property type="match status" value="1"/>
</dbReference>